<evidence type="ECO:0000256" key="2">
    <source>
        <dbReference type="SAM" id="MobiDB-lite"/>
    </source>
</evidence>
<name>A0AB34DDD8_BACCE</name>
<sequence length="1318" mass="144523">MAGRIKGIVVEIGGDSVGLQNALKDVNKRSGELSKELKDIERLLKFNPGNVEALAQKQQLLTQQIENTTKKLDSLKSAQQQVQAQFESGAINEEQYRAFRREIEFTEGQLNGFKNSLAGLKAEQEKAASSTRQLETLFSATGKSVDDFADALGNRLVNAIKNGTASSRQLDQAIEIIGREALGAEADIGKLQQALRSIDNGNSIQNIRNDLNQLSQEADEAGESVKGLGVELENVVAGIGAGLGLKEVVEQALNMDELKTKIDITFDVPESSKRTVEDAVRTVANYVGDTEEALEGVRLQWALNKEASDESNAAVAKGAAVISSMYASIDFTELIQETNEVGSELEISNEEALGLVNSLLKIGFPPGQLDIIAEYGAQLRRVGYTAQEVQSIMQSAAKEKSWNIDNLLDGLKEGRIRAVEMGRGLNNSMKDAIRDVVDDTEKMSDEQISAMQKGFAKQESALANSFSNQEKVLSKSHSQRQNALAKSLDAEYNAVSKSYDNQQKNLEKKLSAEYDAASKNYDRQQKALEKSLEAEVKAFEKSSEQKLKLIDKEYMERMKLIDEEKYNRLKSVDDQINSLDAKTAAEDKYFKDRENAEKRADLKVKISKAKNEEERQAAIKALQELEEKMRLDKIREERKSQIDRLKEEKDGIKEASDAKKEALKSEIDSRKEQVKEQINNEKEALKERQQEQKEAFQQSKQENLKAISESNKAQLDSLREVNQANLSALKENHNDRKQALSERLSDEMDAVRESHRAELESFKEMNAQKLELAKNPPDSAAVQEIFAQLEGWGKAIAKGGEEGKQAFVDMVKWLDQIEDADLKEAIGVQVFGTMFEDQGQKIIDTILKTEGKQADLKKGMDDLQQSVNEINDSGIIKLKEAMNELKKALEPVLLVVADVVSAFAEFISNHPILAAAIAGIVTVLGIVIGLCAAFAPLILLITTETITWAGILGALTGALGFLISPIGLVIAAVAGLIAIWVLFGDKIMAIYNEYFKPTIDQIVSIVVGTLQPVFEKGFTLIKEIVTDAFEIIQRVWNEILAPVFSLIGSIIETVLLPAFKFVFTAIGSVVSDAFDGIKTVWDTVLKPILNGIIDFITGVFTGNWDKAWKGIVQIFDGVFNGIKAAAKAPLNAVASMINGLIEGINDIEMPDWVPFVGGRKPNIPTIPMLATGGHVLGDGSFIAGEAGPELFTKRGNRVSVTPLSSNEKSLGITGTMSRLIGDMSYSMASSMKELSGLKSVMSNVYGSLANSSEAMSRNASQRNGDGNSSSNANKSDSYNFADMFRGSTFVIREEADVQKLAIELGKHIKTSGRRVGQL</sequence>
<dbReference type="Gene3D" id="1.10.287.1490">
    <property type="match status" value="1"/>
</dbReference>
<feature type="coiled-coil region" evidence="1">
    <location>
        <begin position="23"/>
        <end position="85"/>
    </location>
</feature>
<evidence type="ECO:0000256" key="3">
    <source>
        <dbReference type="SAM" id="Phobius"/>
    </source>
</evidence>
<dbReference type="EMBL" id="WBPB01000012">
    <property type="protein sequence ID" value="KAB2500818.1"/>
    <property type="molecule type" value="Genomic_DNA"/>
</dbReference>
<evidence type="ECO:0000313" key="4">
    <source>
        <dbReference type="EMBL" id="KAB2500818.1"/>
    </source>
</evidence>
<keyword evidence="3" id="KW-1133">Transmembrane helix</keyword>
<dbReference type="RefSeq" id="WP_151639604.1">
    <property type="nucleotide sequence ID" value="NZ_WBPB01000012.1"/>
</dbReference>
<reference evidence="4 5" key="1">
    <citation type="submission" date="2019-10" db="EMBL/GenBank/DDBJ databases">
        <title>Bacillus from the desert of Cuatro Cinegas, Coahuila.</title>
        <authorList>
            <person name="Olmedo-Alvarez G."/>
            <person name="Saldana S."/>
            <person name="Barcelo D."/>
        </authorList>
    </citation>
    <scope>NUCLEOTIDE SEQUENCE [LARGE SCALE GENOMIC DNA]</scope>
    <source>
        <strain evidence="4 5">CH101a_3T</strain>
    </source>
</reference>
<feature type="compositionally biased region" description="Basic and acidic residues" evidence="2">
    <location>
        <begin position="651"/>
        <end position="694"/>
    </location>
</feature>
<keyword evidence="3" id="KW-0472">Membrane</keyword>
<feature type="region of interest" description="Disordered" evidence="2">
    <location>
        <begin position="651"/>
        <end position="705"/>
    </location>
</feature>
<keyword evidence="3" id="KW-0812">Transmembrane</keyword>
<feature type="transmembrane region" description="Helical" evidence="3">
    <location>
        <begin position="912"/>
        <end position="940"/>
    </location>
</feature>
<protein>
    <submittedName>
        <fullName evidence="4">Tape measure protein</fullName>
    </submittedName>
</protein>
<organism evidence="4 5">
    <name type="scientific">Bacillus cereus</name>
    <dbReference type="NCBI Taxonomy" id="1396"/>
    <lineage>
        <taxon>Bacteria</taxon>
        <taxon>Bacillati</taxon>
        <taxon>Bacillota</taxon>
        <taxon>Bacilli</taxon>
        <taxon>Bacillales</taxon>
        <taxon>Bacillaceae</taxon>
        <taxon>Bacillus</taxon>
        <taxon>Bacillus cereus group</taxon>
    </lineage>
</organism>
<proteinExistence type="predicted"/>
<feature type="transmembrane region" description="Helical" evidence="3">
    <location>
        <begin position="952"/>
        <end position="983"/>
    </location>
</feature>
<gene>
    <name evidence="4" type="ORF">F8158_06690</name>
</gene>
<evidence type="ECO:0000313" key="5">
    <source>
        <dbReference type="Proteomes" id="UP000477920"/>
    </source>
</evidence>
<dbReference type="Proteomes" id="UP000477920">
    <property type="component" value="Unassembled WGS sequence"/>
</dbReference>
<comment type="caution">
    <text evidence="4">The sequence shown here is derived from an EMBL/GenBank/DDBJ whole genome shotgun (WGS) entry which is preliminary data.</text>
</comment>
<feature type="region of interest" description="Disordered" evidence="2">
    <location>
        <begin position="1255"/>
        <end position="1277"/>
    </location>
</feature>
<keyword evidence="1" id="KW-0175">Coiled coil</keyword>
<evidence type="ECO:0000256" key="1">
    <source>
        <dbReference type="SAM" id="Coils"/>
    </source>
</evidence>
<accession>A0AB34DDD8</accession>